<evidence type="ECO:0000313" key="5">
    <source>
        <dbReference type="EMBL" id="CAD9810421.1"/>
    </source>
</evidence>
<dbReference type="EMBL" id="HBHQ01003416">
    <property type="protein sequence ID" value="CAD9810421.1"/>
    <property type="molecule type" value="Transcribed_RNA"/>
</dbReference>
<keyword evidence="3" id="KW-0496">Mitochondrion</keyword>
<keyword evidence="2" id="KW-1015">Disulfide bond</keyword>
<feature type="region of interest" description="Disordered" evidence="4">
    <location>
        <begin position="96"/>
        <end position="117"/>
    </location>
</feature>
<dbReference type="InterPro" id="IPR013892">
    <property type="entry name" value="Cyt_c_biogenesis_Cmc1-like"/>
</dbReference>
<reference evidence="5" key="1">
    <citation type="submission" date="2021-01" db="EMBL/GenBank/DDBJ databases">
        <authorList>
            <person name="Corre E."/>
            <person name="Pelletier E."/>
            <person name="Niang G."/>
            <person name="Scheremetjew M."/>
            <person name="Finn R."/>
            <person name="Kale V."/>
            <person name="Holt S."/>
            <person name="Cochrane G."/>
            <person name="Meng A."/>
            <person name="Brown T."/>
            <person name="Cohen L."/>
        </authorList>
    </citation>
    <scope>NUCLEOTIDE SEQUENCE</scope>
    <source>
        <strain evidence="5">CCMP2084</strain>
    </source>
</reference>
<dbReference type="AlphaFoldDB" id="A0A6T7F933"/>
<comment type="similarity">
    <text evidence="1 3">Belongs to the CMC family.</text>
</comment>
<organism evidence="5">
    <name type="scientific">Attheya septentrionalis</name>
    <dbReference type="NCBI Taxonomy" id="420275"/>
    <lineage>
        <taxon>Eukaryota</taxon>
        <taxon>Sar</taxon>
        <taxon>Stramenopiles</taxon>
        <taxon>Ochrophyta</taxon>
        <taxon>Bacillariophyta</taxon>
        <taxon>Coscinodiscophyceae</taxon>
        <taxon>Chaetocerotophycidae</taxon>
        <taxon>Chaetocerotales</taxon>
        <taxon>Attheyaceae</taxon>
        <taxon>Attheya</taxon>
    </lineage>
</organism>
<dbReference type="GO" id="GO:0005739">
    <property type="term" value="C:mitochondrion"/>
    <property type="evidence" value="ECO:0007669"/>
    <property type="project" value="UniProtKB-SubCell"/>
</dbReference>
<evidence type="ECO:0000256" key="3">
    <source>
        <dbReference type="RuleBase" id="RU364104"/>
    </source>
</evidence>
<evidence type="ECO:0000256" key="2">
    <source>
        <dbReference type="ARBA" id="ARBA00023157"/>
    </source>
</evidence>
<protein>
    <recommendedName>
        <fullName evidence="3">COX assembly mitochondrial protein</fullName>
    </recommendedName>
</protein>
<accession>A0A6T7F933</accession>
<dbReference type="Pfam" id="PF08583">
    <property type="entry name" value="Cmc1"/>
    <property type="match status" value="1"/>
</dbReference>
<evidence type="ECO:0000256" key="1">
    <source>
        <dbReference type="ARBA" id="ARBA00007347"/>
    </source>
</evidence>
<comment type="subcellular location">
    <subcellularLocation>
        <location evidence="3">Mitochondrion</location>
    </subcellularLocation>
</comment>
<evidence type="ECO:0000256" key="4">
    <source>
        <dbReference type="SAM" id="MobiDB-lite"/>
    </source>
</evidence>
<dbReference type="EMBL" id="HBHQ01003417">
    <property type="protein sequence ID" value="CAD9810422.1"/>
    <property type="molecule type" value="Transcribed_RNA"/>
</dbReference>
<evidence type="ECO:0000313" key="6">
    <source>
        <dbReference type="EMBL" id="CAD9810422.1"/>
    </source>
</evidence>
<gene>
    <name evidence="5" type="ORF">ASEP1449_LOCUS2244</name>
    <name evidence="6" type="ORF">ASEP1449_LOCUS2245</name>
</gene>
<proteinExistence type="inferred from homology"/>
<sequence>MHPPLDRPHPDCQGQIDALRTCHATTSKFKFWGCNEIKFSLDRCFREEKARLLEELNIGFDERRQGEEDAFQDAIGQEMSWDDYLKQDKEYLKATKDSEERKKKRPHLYTKSAEGTK</sequence>
<name>A0A6T7F933_9STRA</name>